<dbReference type="SUPFAM" id="SSF56112">
    <property type="entry name" value="Protein kinase-like (PK-like)"/>
    <property type="match status" value="1"/>
</dbReference>
<dbReference type="AlphaFoldDB" id="A0AA88LQ10"/>
<dbReference type="InterPro" id="IPR011009">
    <property type="entry name" value="Kinase-like_dom_sf"/>
</dbReference>
<name>A0AA88LQ10_TACVA</name>
<feature type="region of interest" description="Disordered" evidence="12">
    <location>
        <begin position="18"/>
        <end position="89"/>
    </location>
</feature>
<evidence type="ECO:0000313" key="15">
    <source>
        <dbReference type="Proteomes" id="UP001187315"/>
    </source>
</evidence>
<dbReference type="Pfam" id="PF00069">
    <property type="entry name" value="Pkinase"/>
    <property type="match status" value="1"/>
</dbReference>
<dbReference type="EC" id="2.7.11.1" evidence="3"/>
<dbReference type="Gene3D" id="3.30.200.20">
    <property type="entry name" value="Phosphorylase Kinase, domain 1"/>
    <property type="match status" value="1"/>
</dbReference>
<evidence type="ECO:0000313" key="14">
    <source>
        <dbReference type="EMBL" id="KAK2817945.1"/>
    </source>
</evidence>
<dbReference type="GO" id="GO:0004674">
    <property type="term" value="F:protein serine/threonine kinase activity"/>
    <property type="evidence" value="ECO:0007669"/>
    <property type="project" value="UniProtKB-KW"/>
</dbReference>
<evidence type="ECO:0000256" key="11">
    <source>
        <dbReference type="PROSITE-ProRule" id="PRU10141"/>
    </source>
</evidence>
<dbReference type="PANTHER" id="PTHR22984">
    <property type="entry name" value="SERINE/THREONINE-PROTEIN KINASE PIM"/>
    <property type="match status" value="1"/>
</dbReference>
<dbReference type="InterPro" id="IPR017441">
    <property type="entry name" value="Protein_kinase_ATP_BS"/>
</dbReference>
<feature type="compositionally biased region" description="Basic and acidic residues" evidence="12">
    <location>
        <begin position="48"/>
        <end position="61"/>
    </location>
</feature>
<evidence type="ECO:0000256" key="3">
    <source>
        <dbReference type="ARBA" id="ARBA00012513"/>
    </source>
</evidence>
<feature type="binding site" evidence="11">
    <location>
        <position position="138"/>
    </location>
    <ligand>
        <name>ATP</name>
        <dbReference type="ChEBI" id="CHEBI:30616"/>
    </ligand>
</feature>
<keyword evidence="15" id="KW-1185">Reference proteome</keyword>
<dbReference type="EMBL" id="JAVHJS010000024">
    <property type="protein sequence ID" value="KAK2817945.1"/>
    <property type="molecule type" value="Genomic_DNA"/>
</dbReference>
<protein>
    <recommendedName>
        <fullName evidence="3">non-specific serine/threonine protein kinase</fullName>
        <ecNumber evidence="3">2.7.11.1</ecNumber>
    </recommendedName>
</protein>
<sequence>MTSFGTLFTCAISFANKQLPTRMENPSSTKSSLSGVDDSEASCSFTTRENDENPQKRKTVDEEPEPQTEEPPAKRRTKTETNCEKRLAKSRPEGRVNPFRLVKYYIIGEMLGNGSFGNVYAADRKSDGKKVAIKCVLKEMLDYITLPGSNDILPLEVALLNLVCKPPRCPYVISLLDWFETPADVIYILERPDNCTDLYKYCQKLQFRMPEAHVKQIMRQVAQATCHCKDRGVFHRDIQLSNVLLNTQTLEVKLTDFGLGCLRQGFLCSDCRVIYPTRWISLNESMQELSIVRQLGYFLHCLTGGKWCPGKLIFSKNLSEACCSLIKWCLDEDPGKRPTLEQLLTHEWF</sequence>
<dbReference type="InterPro" id="IPR000719">
    <property type="entry name" value="Prot_kinase_dom"/>
</dbReference>
<evidence type="ECO:0000256" key="12">
    <source>
        <dbReference type="SAM" id="MobiDB-lite"/>
    </source>
</evidence>
<dbReference type="PANTHER" id="PTHR22984:SF25">
    <property type="entry name" value="PROTEIN KINASE DOMAIN-CONTAINING PROTEIN"/>
    <property type="match status" value="1"/>
</dbReference>
<keyword evidence="7" id="KW-0418">Kinase</keyword>
<evidence type="ECO:0000256" key="10">
    <source>
        <dbReference type="ARBA" id="ARBA00048679"/>
    </source>
</evidence>
<evidence type="ECO:0000256" key="6">
    <source>
        <dbReference type="ARBA" id="ARBA00022741"/>
    </source>
</evidence>
<dbReference type="InterPro" id="IPR051138">
    <property type="entry name" value="PIM_Ser/Thr_kinase"/>
</dbReference>
<evidence type="ECO:0000256" key="8">
    <source>
        <dbReference type="ARBA" id="ARBA00022840"/>
    </source>
</evidence>
<organism evidence="14 15">
    <name type="scientific">Tachysurus vachellii</name>
    <name type="common">Darkbarbel catfish</name>
    <name type="synonym">Pelteobagrus vachellii</name>
    <dbReference type="NCBI Taxonomy" id="175792"/>
    <lineage>
        <taxon>Eukaryota</taxon>
        <taxon>Metazoa</taxon>
        <taxon>Chordata</taxon>
        <taxon>Craniata</taxon>
        <taxon>Vertebrata</taxon>
        <taxon>Euteleostomi</taxon>
        <taxon>Actinopterygii</taxon>
        <taxon>Neopterygii</taxon>
        <taxon>Teleostei</taxon>
        <taxon>Ostariophysi</taxon>
        <taxon>Siluriformes</taxon>
        <taxon>Bagridae</taxon>
        <taxon>Tachysurus</taxon>
    </lineage>
</organism>
<comment type="subcellular location">
    <subcellularLocation>
        <location evidence="1">Host cell</location>
    </subcellularLocation>
</comment>
<comment type="catalytic activity">
    <reaction evidence="10">
        <text>L-seryl-[protein] + ATP = O-phospho-L-seryl-[protein] + ADP + H(+)</text>
        <dbReference type="Rhea" id="RHEA:17989"/>
        <dbReference type="Rhea" id="RHEA-COMP:9863"/>
        <dbReference type="Rhea" id="RHEA-COMP:11604"/>
        <dbReference type="ChEBI" id="CHEBI:15378"/>
        <dbReference type="ChEBI" id="CHEBI:29999"/>
        <dbReference type="ChEBI" id="CHEBI:30616"/>
        <dbReference type="ChEBI" id="CHEBI:83421"/>
        <dbReference type="ChEBI" id="CHEBI:456216"/>
        <dbReference type="EC" id="2.7.11.1"/>
    </reaction>
</comment>
<dbReference type="GO" id="GO:0005524">
    <property type="term" value="F:ATP binding"/>
    <property type="evidence" value="ECO:0007669"/>
    <property type="project" value="UniProtKB-UniRule"/>
</dbReference>
<feature type="domain" description="Protein kinase" evidence="13">
    <location>
        <begin position="105"/>
        <end position="349"/>
    </location>
</feature>
<evidence type="ECO:0000256" key="2">
    <source>
        <dbReference type="ARBA" id="ARBA00005505"/>
    </source>
</evidence>
<accession>A0AA88LQ10</accession>
<feature type="compositionally biased region" description="Basic and acidic residues" evidence="12">
    <location>
        <begin position="78"/>
        <end position="89"/>
    </location>
</feature>
<keyword evidence="8 11" id="KW-0067">ATP-binding</keyword>
<comment type="caution">
    <text evidence="14">The sequence shown here is derived from an EMBL/GenBank/DDBJ whole genome shotgun (WGS) entry which is preliminary data.</text>
</comment>
<dbReference type="PROSITE" id="PS50011">
    <property type="entry name" value="PROTEIN_KINASE_DOM"/>
    <property type="match status" value="1"/>
</dbReference>
<evidence type="ECO:0000256" key="9">
    <source>
        <dbReference type="ARBA" id="ARBA00047899"/>
    </source>
</evidence>
<evidence type="ECO:0000259" key="13">
    <source>
        <dbReference type="PROSITE" id="PS50011"/>
    </source>
</evidence>
<feature type="compositionally biased region" description="Polar residues" evidence="12">
    <location>
        <begin position="18"/>
        <end position="34"/>
    </location>
</feature>
<evidence type="ECO:0000256" key="4">
    <source>
        <dbReference type="ARBA" id="ARBA00022527"/>
    </source>
</evidence>
<dbReference type="GO" id="GO:0043657">
    <property type="term" value="C:host cell"/>
    <property type="evidence" value="ECO:0007669"/>
    <property type="project" value="UniProtKB-SubCell"/>
</dbReference>
<dbReference type="Proteomes" id="UP001187315">
    <property type="component" value="Unassembled WGS sequence"/>
</dbReference>
<keyword evidence="4" id="KW-0723">Serine/threonine-protein kinase</keyword>
<evidence type="ECO:0000256" key="7">
    <source>
        <dbReference type="ARBA" id="ARBA00022777"/>
    </source>
</evidence>
<dbReference type="Gene3D" id="1.10.510.10">
    <property type="entry name" value="Transferase(Phosphotransferase) domain 1"/>
    <property type="match status" value="2"/>
</dbReference>
<keyword evidence="5" id="KW-0808">Transferase</keyword>
<keyword evidence="6 11" id="KW-0547">Nucleotide-binding</keyword>
<evidence type="ECO:0000256" key="5">
    <source>
        <dbReference type="ARBA" id="ARBA00022679"/>
    </source>
</evidence>
<comment type="catalytic activity">
    <reaction evidence="9">
        <text>L-threonyl-[protein] + ATP = O-phospho-L-threonyl-[protein] + ADP + H(+)</text>
        <dbReference type="Rhea" id="RHEA:46608"/>
        <dbReference type="Rhea" id="RHEA-COMP:11060"/>
        <dbReference type="Rhea" id="RHEA-COMP:11605"/>
        <dbReference type="ChEBI" id="CHEBI:15378"/>
        <dbReference type="ChEBI" id="CHEBI:30013"/>
        <dbReference type="ChEBI" id="CHEBI:30616"/>
        <dbReference type="ChEBI" id="CHEBI:61977"/>
        <dbReference type="ChEBI" id="CHEBI:456216"/>
        <dbReference type="EC" id="2.7.11.1"/>
    </reaction>
</comment>
<dbReference type="PROSITE" id="PS00107">
    <property type="entry name" value="PROTEIN_KINASE_ATP"/>
    <property type="match status" value="1"/>
</dbReference>
<evidence type="ECO:0000256" key="1">
    <source>
        <dbReference type="ARBA" id="ARBA00004340"/>
    </source>
</evidence>
<dbReference type="GO" id="GO:0005737">
    <property type="term" value="C:cytoplasm"/>
    <property type="evidence" value="ECO:0007669"/>
    <property type="project" value="TreeGrafter"/>
</dbReference>
<comment type="similarity">
    <text evidence="2">Belongs to the protein kinase superfamily. CAMK Ser/Thr protein kinase family. PIM subfamily.</text>
</comment>
<reference evidence="14" key="1">
    <citation type="submission" date="2023-08" db="EMBL/GenBank/DDBJ databases">
        <title>Pelteobagrus vachellii genome.</title>
        <authorList>
            <person name="Liu H."/>
        </authorList>
    </citation>
    <scope>NUCLEOTIDE SEQUENCE</scope>
    <source>
        <strain evidence="14">PRFRI_2022a</strain>
        <tissue evidence="14">Muscle</tissue>
    </source>
</reference>
<proteinExistence type="inferred from homology"/>
<gene>
    <name evidence="14" type="ORF">Q7C36_021878</name>
</gene>